<protein>
    <submittedName>
        <fullName evidence="1">Uncharacterized protein</fullName>
    </submittedName>
</protein>
<gene>
    <name evidence="1" type="ORF">LCGC14_2074960</name>
</gene>
<evidence type="ECO:0000313" key="1">
    <source>
        <dbReference type="EMBL" id="KKL73430.1"/>
    </source>
</evidence>
<dbReference type="AlphaFoldDB" id="A0A0F9GVL8"/>
<name>A0A0F9GVL8_9ZZZZ</name>
<dbReference type="EMBL" id="LAZR01024959">
    <property type="protein sequence ID" value="KKL73430.1"/>
    <property type="molecule type" value="Genomic_DNA"/>
</dbReference>
<organism evidence="1">
    <name type="scientific">marine sediment metagenome</name>
    <dbReference type="NCBI Taxonomy" id="412755"/>
    <lineage>
        <taxon>unclassified sequences</taxon>
        <taxon>metagenomes</taxon>
        <taxon>ecological metagenomes</taxon>
    </lineage>
</organism>
<accession>A0A0F9GVL8</accession>
<comment type="caution">
    <text evidence="1">The sequence shown here is derived from an EMBL/GenBank/DDBJ whole genome shotgun (WGS) entry which is preliminary data.</text>
</comment>
<sequence>MKIRNTTNNTVYVQDVDLYLPYKGGDVEELDPDILKKSKGLRSFIISGTLEVAEYDPNERIEASIMFLKSQQDQQLKKETELPEVFVSDLESNADDIEVRNNETGALWDTG</sequence>
<proteinExistence type="predicted"/>
<feature type="non-terminal residue" evidence="1">
    <location>
        <position position="111"/>
    </location>
</feature>
<reference evidence="1" key="1">
    <citation type="journal article" date="2015" name="Nature">
        <title>Complex archaea that bridge the gap between prokaryotes and eukaryotes.</title>
        <authorList>
            <person name="Spang A."/>
            <person name="Saw J.H."/>
            <person name="Jorgensen S.L."/>
            <person name="Zaremba-Niedzwiedzka K."/>
            <person name="Martijn J."/>
            <person name="Lind A.E."/>
            <person name="van Eijk R."/>
            <person name="Schleper C."/>
            <person name="Guy L."/>
            <person name="Ettema T.J."/>
        </authorList>
    </citation>
    <scope>NUCLEOTIDE SEQUENCE</scope>
</reference>